<feature type="transmembrane region" description="Helical" evidence="2">
    <location>
        <begin position="326"/>
        <end position="345"/>
    </location>
</feature>
<evidence type="ECO:0000313" key="3">
    <source>
        <dbReference type="EMBL" id="TLK31003.1"/>
    </source>
</evidence>
<evidence type="ECO:0000256" key="2">
    <source>
        <dbReference type="SAM" id="Phobius"/>
    </source>
</evidence>
<feature type="transmembrane region" description="Helical" evidence="2">
    <location>
        <begin position="184"/>
        <end position="208"/>
    </location>
</feature>
<comment type="caution">
    <text evidence="3">The sequence shown here is derived from an EMBL/GenBank/DDBJ whole genome shotgun (WGS) entry which is preliminary data.</text>
</comment>
<evidence type="ECO:0008006" key="5">
    <source>
        <dbReference type="Google" id="ProtNLM"/>
    </source>
</evidence>
<dbReference type="Proteomes" id="UP000308000">
    <property type="component" value="Unassembled WGS sequence"/>
</dbReference>
<feature type="region of interest" description="Disordered" evidence="1">
    <location>
        <begin position="1"/>
        <end position="150"/>
    </location>
</feature>
<feature type="transmembrane region" description="Helical" evidence="2">
    <location>
        <begin position="158"/>
        <end position="178"/>
    </location>
</feature>
<feature type="compositionally biased region" description="Basic residues" evidence="1">
    <location>
        <begin position="1"/>
        <end position="24"/>
    </location>
</feature>
<protein>
    <recommendedName>
        <fullName evidence="5">Ferric oxidoreductase domain-containing protein</fullName>
    </recommendedName>
</protein>
<name>A0AAJ5F560_9DEIO</name>
<gene>
    <name evidence="3" type="ORF">FCS05_04445</name>
</gene>
<dbReference type="AlphaFoldDB" id="A0AAJ5F560"/>
<reference evidence="3 4" key="1">
    <citation type="submission" date="2019-04" db="EMBL/GenBank/DDBJ databases">
        <title>Deinococcus metalilatus MA1002 mutant No.5.</title>
        <authorList>
            <person name="Park W."/>
            <person name="Park C."/>
        </authorList>
    </citation>
    <scope>NUCLEOTIDE SEQUENCE [LARGE SCALE GENOMIC DNA]</scope>
    <source>
        <strain evidence="3 4">MA1002-m5</strain>
    </source>
</reference>
<feature type="transmembrane region" description="Helical" evidence="2">
    <location>
        <begin position="302"/>
        <end position="320"/>
    </location>
</feature>
<accession>A0AAJ5F560</accession>
<evidence type="ECO:0000256" key="1">
    <source>
        <dbReference type="SAM" id="MobiDB-lite"/>
    </source>
</evidence>
<dbReference type="EMBL" id="VBRC01000002">
    <property type="protein sequence ID" value="TLK31003.1"/>
    <property type="molecule type" value="Genomic_DNA"/>
</dbReference>
<organism evidence="3 4">
    <name type="scientific">Deinococcus metallilatus</name>
    <dbReference type="NCBI Taxonomy" id="1211322"/>
    <lineage>
        <taxon>Bacteria</taxon>
        <taxon>Thermotogati</taxon>
        <taxon>Deinococcota</taxon>
        <taxon>Deinococci</taxon>
        <taxon>Deinococcales</taxon>
        <taxon>Deinococcaceae</taxon>
        <taxon>Deinococcus</taxon>
    </lineage>
</organism>
<evidence type="ECO:0000313" key="4">
    <source>
        <dbReference type="Proteomes" id="UP000308000"/>
    </source>
</evidence>
<feature type="compositionally biased region" description="Low complexity" evidence="1">
    <location>
        <begin position="122"/>
        <end position="132"/>
    </location>
</feature>
<feature type="transmembrane region" description="Helical" evidence="2">
    <location>
        <begin position="229"/>
        <end position="249"/>
    </location>
</feature>
<keyword evidence="2" id="KW-0812">Transmembrane</keyword>
<keyword evidence="2" id="KW-0472">Membrane</keyword>
<sequence length="359" mass="37315">MDCVARQRRVRGRVRPRRGWRRAARAAGAGQRERRPPLRRPAAGPRPPGGPLGGGDQQRADPGVSRRTSPDRSPHGAPPAFTPRAGHGGGPAAHGRRGPHQARVSGRGRAGPPRPPGGGAGLRAFGTGAALGPGRLRARSGGGVTPASPDRGRLLNDVLGALLLTGLAGAWLLAYGQLASGPLAWLVLRATGLTAYVALTLSVVLGTLTASKFAPPWWPRAVSYGWHGLLSGFALAASAVHGAFLLVDGRFPQTLAGVLVPGRATFEPLPVGLGTVGLELLALVYASTLWRTRLSRRAWKALHLLAYPAFILATLHGLLLGSDPAMPLYAVGVTATLAATALRLLEARRAPSPARPHRG</sequence>
<feature type="transmembrane region" description="Helical" evidence="2">
    <location>
        <begin position="269"/>
        <end position="290"/>
    </location>
</feature>
<keyword evidence="2" id="KW-1133">Transmembrane helix</keyword>
<proteinExistence type="predicted"/>